<gene>
    <name evidence="2" type="ORF">H9L19_05890</name>
</gene>
<organism evidence="2 3">
    <name type="scientific">Weissella diestrammenae</name>
    <dbReference type="NCBI Taxonomy" id="1162633"/>
    <lineage>
        <taxon>Bacteria</taxon>
        <taxon>Bacillati</taxon>
        <taxon>Bacillota</taxon>
        <taxon>Bacilli</taxon>
        <taxon>Lactobacillales</taxon>
        <taxon>Lactobacillaceae</taxon>
        <taxon>Weissella</taxon>
    </lineage>
</organism>
<dbReference type="KEGG" id="wdi:H9L19_05890"/>
<keyword evidence="3" id="KW-1185">Reference proteome</keyword>
<accession>A0A7G9T496</accession>
<keyword evidence="1" id="KW-0812">Transmembrane</keyword>
<name>A0A7G9T496_9LACO</name>
<keyword evidence="1" id="KW-1133">Transmembrane helix</keyword>
<dbReference type="AlphaFoldDB" id="A0A7G9T496"/>
<evidence type="ECO:0000256" key="1">
    <source>
        <dbReference type="SAM" id="Phobius"/>
    </source>
</evidence>
<sequence length="91" mass="9937">MIIAVEIVFAILILGLGIGLIVKRRDLMGLSEKQIKGTAIVFGVWFILMGLGIFWSIIVFGDAPWPVTGFLVSATLTTTILAMIISQKIFK</sequence>
<dbReference type="RefSeq" id="WP_187528756.1">
    <property type="nucleotide sequence ID" value="NZ_CP060724.1"/>
</dbReference>
<feature type="transmembrane region" description="Helical" evidence="1">
    <location>
        <begin position="64"/>
        <end position="85"/>
    </location>
</feature>
<dbReference type="EMBL" id="CP060724">
    <property type="protein sequence ID" value="QNN74921.1"/>
    <property type="molecule type" value="Genomic_DNA"/>
</dbReference>
<evidence type="ECO:0000313" key="2">
    <source>
        <dbReference type="EMBL" id="QNN74921.1"/>
    </source>
</evidence>
<proteinExistence type="predicted"/>
<evidence type="ECO:0000313" key="3">
    <source>
        <dbReference type="Proteomes" id="UP000515800"/>
    </source>
</evidence>
<feature type="transmembrane region" description="Helical" evidence="1">
    <location>
        <begin position="6"/>
        <end position="23"/>
    </location>
</feature>
<keyword evidence="1" id="KW-0472">Membrane</keyword>
<protein>
    <submittedName>
        <fullName evidence="2">Uncharacterized protein</fullName>
    </submittedName>
</protein>
<dbReference type="Proteomes" id="UP000515800">
    <property type="component" value="Chromosome"/>
</dbReference>
<feature type="transmembrane region" description="Helical" evidence="1">
    <location>
        <begin position="35"/>
        <end position="58"/>
    </location>
</feature>
<reference evidence="2 3" key="1">
    <citation type="submission" date="2020-08" db="EMBL/GenBank/DDBJ databases">
        <title>Genome sequence of Weissella diestrammenae KACC 16890T.</title>
        <authorList>
            <person name="Hyun D.-W."/>
            <person name="Bae J.-W."/>
        </authorList>
    </citation>
    <scope>NUCLEOTIDE SEQUENCE [LARGE SCALE GENOMIC DNA]</scope>
    <source>
        <strain evidence="2 3">KACC 16890</strain>
    </source>
</reference>